<keyword evidence="2" id="KW-0614">Plasmid</keyword>
<evidence type="ECO:0000313" key="2">
    <source>
        <dbReference type="EMBL" id="QCC49395.1"/>
    </source>
</evidence>
<dbReference type="AlphaFoldDB" id="A0A4D6H6V1"/>
<geneLocation type="plasmid" evidence="2">
    <name>unnamed2</name>
</geneLocation>
<dbReference type="EMBL" id="CP031313">
    <property type="protein sequence ID" value="QCC49395.1"/>
    <property type="molecule type" value="Genomic_DNA"/>
</dbReference>
<reference evidence="2 3" key="1">
    <citation type="journal article" date="2019" name="Nat. Commun.">
        <title>A new type of DNA phosphorothioation-based antiviral system in archaea.</title>
        <authorList>
            <person name="Xiong L."/>
            <person name="Liu S."/>
            <person name="Chen S."/>
            <person name="Xiao Y."/>
            <person name="Zhu B."/>
            <person name="Gao Y."/>
            <person name="Zhang Y."/>
            <person name="Chen B."/>
            <person name="Luo J."/>
            <person name="Deng Z."/>
            <person name="Chen X."/>
            <person name="Wang L."/>
            <person name="Chen S."/>
        </authorList>
    </citation>
    <scope>NUCLEOTIDE SEQUENCE [LARGE SCALE GENOMIC DNA]</scope>
    <source>
        <strain evidence="2 3">CGMCC 1.10331</strain>
        <plasmid evidence="2 3">unnamed2</plasmid>
    </source>
</reference>
<organism evidence="2 3">
    <name type="scientific">Halobellus limi</name>
    <dbReference type="NCBI Taxonomy" id="699433"/>
    <lineage>
        <taxon>Archaea</taxon>
        <taxon>Methanobacteriati</taxon>
        <taxon>Methanobacteriota</taxon>
        <taxon>Stenosarchaea group</taxon>
        <taxon>Halobacteria</taxon>
        <taxon>Halobacteriales</taxon>
        <taxon>Haloferacaceae</taxon>
        <taxon>Halobellus</taxon>
    </lineage>
</organism>
<dbReference type="Gene3D" id="1.20.1250.20">
    <property type="entry name" value="MFS general substrate transporter like domains"/>
    <property type="match status" value="1"/>
</dbReference>
<name>A0A4D6H6V1_9EURY</name>
<sequence length="148" mass="16118">MDRPELRALRNRIARYHEFLSGFLQFEKGFAPTVASYSFSGFFLVRMVANPLAGRLGDRPGYPTVATGVGVCASSGLLAATLLDARLGVAAAGLTKFWPVIHAYAFEHLRNVDRGDDFRAMRTVYVGIGLVYVGVVAGGSPFRRRFSA</sequence>
<dbReference type="InterPro" id="IPR036259">
    <property type="entry name" value="MFS_trans_sf"/>
</dbReference>
<proteinExistence type="predicted"/>
<dbReference type="SUPFAM" id="SSF103473">
    <property type="entry name" value="MFS general substrate transporter"/>
    <property type="match status" value="1"/>
</dbReference>
<keyword evidence="1" id="KW-1133">Transmembrane helix</keyword>
<evidence type="ECO:0008006" key="4">
    <source>
        <dbReference type="Google" id="ProtNLM"/>
    </source>
</evidence>
<keyword evidence="1" id="KW-0812">Transmembrane</keyword>
<feature type="transmembrane region" description="Helical" evidence="1">
    <location>
        <begin position="61"/>
        <end position="83"/>
    </location>
</feature>
<dbReference type="KEGG" id="hlm:DV707_16760"/>
<protein>
    <recommendedName>
        <fullName evidence="4">MFS transporter</fullName>
    </recommendedName>
</protein>
<gene>
    <name evidence="2" type="ORF">DV707_16760</name>
</gene>
<feature type="transmembrane region" description="Helical" evidence="1">
    <location>
        <begin position="124"/>
        <end position="142"/>
    </location>
</feature>
<evidence type="ECO:0000256" key="1">
    <source>
        <dbReference type="SAM" id="Phobius"/>
    </source>
</evidence>
<feature type="transmembrane region" description="Helical" evidence="1">
    <location>
        <begin position="29"/>
        <end position="49"/>
    </location>
</feature>
<keyword evidence="1" id="KW-0472">Membrane</keyword>
<evidence type="ECO:0000313" key="3">
    <source>
        <dbReference type="Proteomes" id="UP000296733"/>
    </source>
</evidence>
<accession>A0A4D6H6V1</accession>
<dbReference type="Proteomes" id="UP000296733">
    <property type="component" value="Plasmid unnamed2"/>
</dbReference>